<keyword evidence="3" id="KW-0479">Metal-binding</keyword>
<evidence type="ECO:0000313" key="5">
    <source>
        <dbReference type="EMBL" id="PRR73408.1"/>
    </source>
</evidence>
<accession>A0A9X7J4G0</accession>
<dbReference type="InterPro" id="IPR013785">
    <property type="entry name" value="Aldolase_TIM"/>
</dbReference>
<proteinExistence type="predicted"/>
<organism evidence="5 6">
    <name type="scientific">Neomoorella stamsii</name>
    <dbReference type="NCBI Taxonomy" id="1266720"/>
    <lineage>
        <taxon>Bacteria</taxon>
        <taxon>Bacillati</taxon>
        <taxon>Bacillota</taxon>
        <taxon>Clostridia</taxon>
        <taxon>Neomoorellales</taxon>
        <taxon>Neomoorellaceae</taxon>
        <taxon>Neomoorella</taxon>
    </lineage>
</organism>
<dbReference type="PANTHER" id="PTHR37418:SF2">
    <property type="entry name" value="3-KETO-5-AMINOHEXANOATE CLEAVAGE ENZYME"/>
    <property type="match status" value="1"/>
</dbReference>
<keyword evidence="4" id="KW-0862">Zinc</keyword>
<protein>
    <submittedName>
        <fullName evidence="5">3-keto-5-aminohexanoate cleavage enzyme</fullName>
        <ecNumber evidence="5">2.-.-.-</ecNumber>
    </submittedName>
</protein>
<comment type="caution">
    <text evidence="5">The sequence shown here is derived from an EMBL/GenBank/DDBJ whole genome shotgun (WGS) entry which is preliminary data.</text>
</comment>
<reference evidence="5 6" key="1">
    <citation type="submission" date="2018-03" db="EMBL/GenBank/DDBJ databases">
        <title>Genome sequence of Moorella stamsii DSM 26217.</title>
        <authorList>
            <person name="Poehlein A."/>
            <person name="Daniel R."/>
        </authorList>
    </citation>
    <scope>NUCLEOTIDE SEQUENCE [LARGE SCALE GENOMIC DNA]</scope>
    <source>
        <strain evidence="6">DSM 26217</strain>
    </source>
</reference>
<evidence type="ECO:0000313" key="6">
    <source>
        <dbReference type="Proteomes" id="UP000239430"/>
    </source>
</evidence>
<dbReference type="AlphaFoldDB" id="A0A9X7J4G0"/>
<evidence type="ECO:0000256" key="1">
    <source>
        <dbReference type="ARBA" id="ARBA00001947"/>
    </source>
</evidence>
<dbReference type="InterPro" id="IPR008567">
    <property type="entry name" value="BKACE"/>
</dbReference>
<comment type="cofactor">
    <cofactor evidence="1">
        <name>Zn(2+)</name>
        <dbReference type="ChEBI" id="CHEBI:29105"/>
    </cofactor>
</comment>
<dbReference type="Pfam" id="PF05853">
    <property type="entry name" value="BKACE"/>
    <property type="match status" value="1"/>
</dbReference>
<evidence type="ECO:0000256" key="4">
    <source>
        <dbReference type="ARBA" id="ARBA00022833"/>
    </source>
</evidence>
<name>A0A9X7J4G0_9FIRM</name>
<dbReference type="EMBL" id="PVXL01000040">
    <property type="protein sequence ID" value="PRR73408.1"/>
    <property type="molecule type" value="Genomic_DNA"/>
</dbReference>
<gene>
    <name evidence="5" type="primary">kce</name>
    <name evidence="5" type="ORF">MOST_12560</name>
</gene>
<keyword evidence="6" id="KW-1185">Reference proteome</keyword>
<dbReference type="GO" id="GO:0046872">
    <property type="term" value="F:metal ion binding"/>
    <property type="evidence" value="ECO:0007669"/>
    <property type="project" value="UniProtKB-KW"/>
</dbReference>
<evidence type="ECO:0000256" key="3">
    <source>
        <dbReference type="ARBA" id="ARBA00022723"/>
    </source>
</evidence>
<dbReference type="PANTHER" id="PTHR37418">
    <property type="entry name" value="3-KETO-5-AMINOHEXANOATE CLEAVAGE ENZYME-RELATED"/>
    <property type="match status" value="1"/>
</dbReference>
<keyword evidence="2 5" id="KW-0808">Transferase</keyword>
<dbReference type="RefSeq" id="WP_054938045.1">
    <property type="nucleotide sequence ID" value="NZ_PVXL01000040.1"/>
</dbReference>
<dbReference type="GO" id="GO:0043720">
    <property type="term" value="F:3-keto-5-aminohexanoate cleavage activity"/>
    <property type="evidence" value="ECO:0007669"/>
    <property type="project" value="InterPro"/>
</dbReference>
<dbReference type="Gene3D" id="3.20.20.70">
    <property type="entry name" value="Aldolase class I"/>
    <property type="match status" value="1"/>
</dbReference>
<dbReference type="Proteomes" id="UP000239430">
    <property type="component" value="Unassembled WGS sequence"/>
</dbReference>
<sequence>MRKVIVTAALTGNMVVPTQTEYLPYKPDHIAEEARRCWEAGAAIIHIHPRDPENGRPVPSIELFGELLTKIKAKCDAVVCPSTGGGPGMSVEHRVAVVRRYRPEIASFNTGSMNFGMFNIVKRYSEFKFSWERDYLESTRDFVFKNTFSDLQYMGSVFRETGTKPELEIYDVGHLYNVAFMVSEGWIELPIHIQFVLGVLGGIGASIENLLHLKSVATRLFQDRFTWSVTGIGYPAEFVMATHGMLVGGHVRVGLEDNIKLSPGILAKSNAELVEKVVKIARNLDFDIATPDEARDILGLKGMDKVGY</sequence>
<dbReference type="EC" id="2.-.-.-" evidence="5"/>
<evidence type="ECO:0000256" key="2">
    <source>
        <dbReference type="ARBA" id="ARBA00022679"/>
    </source>
</evidence>